<evidence type="ECO:0000256" key="1">
    <source>
        <dbReference type="SAM" id="MobiDB-lite"/>
    </source>
</evidence>
<name>A0AAD6LIE7_9ROSI</name>
<comment type="caution">
    <text evidence="3">The sequence shown here is derived from an EMBL/GenBank/DDBJ whole genome shotgun (WGS) entry which is preliminary data.</text>
</comment>
<dbReference type="AlphaFoldDB" id="A0AAD6LIE7"/>
<accession>A0AAD6LIE7</accession>
<gene>
    <name evidence="3" type="ORF">NC653_035675</name>
</gene>
<feature type="compositionally biased region" description="Acidic residues" evidence="1">
    <location>
        <begin position="331"/>
        <end position="361"/>
    </location>
</feature>
<evidence type="ECO:0000313" key="4">
    <source>
        <dbReference type="Proteomes" id="UP001164929"/>
    </source>
</evidence>
<dbReference type="Pfam" id="PF14111">
    <property type="entry name" value="DUF4283"/>
    <property type="match status" value="1"/>
</dbReference>
<reference evidence="3 4" key="1">
    <citation type="journal article" date="2023" name="Mol. Ecol. Resour.">
        <title>Chromosome-level genome assembly of a triploid poplar Populus alba 'Berolinensis'.</title>
        <authorList>
            <person name="Chen S."/>
            <person name="Yu Y."/>
            <person name="Wang X."/>
            <person name="Wang S."/>
            <person name="Zhang T."/>
            <person name="Zhou Y."/>
            <person name="He R."/>
            <person name="Meng N."/>
            <person name="Wang Y."/>
            <person name="Liu W."/>
            <person name="Liu Z."/>
            <person name="Liu J."/>
            <person name="Guo Q."/>
            <person name="Huang H."/>
            <person name="Sederoff R.R."/>
            <person name="Wang G."/>
            <person name="Qu G."/>
            <person name="Chen S."/>
        </authorList>
    </citation>
    <scope>NUCLEOTIDE SEQUENCE [LARGE SCALE GENOMIC DNA]</scope>
    <source>
        <strain evidence="3">SC-2020</strain>
    </source>
</reference>
<dbReference type="InterPro" id="IPR025558">
    <property type="entry name" value="DUF4283"/>
</dbReference>
<feature type="region of interest" description="Disordered" evidence="1">
    <location>
        <begin position="1"/>
        <end position="51"/>
    </location>
</feature>
<evidence type="ECO:0000259" key="2">
    <source>
        <dbReference type="Pfam" id="PF14111"/>
    </source>
</evidence>
<proteinExistence type="predicted"/>
<dbReference type="PANTHER" id="PTHR31286:SF99">
    <property type="entry name" value="DUF4283 DOMAIN-CONTAINING PROTEIN"/>
    <property type="match status" value="1"/>
</dbReference>
<dbReference type="EMBL" id="JAQIZT010000016">
    <property type="protein sequence ID" value="KAJ6967531.1"/>
    <property type="molecule type" value="Genomic_DNA"/>
</dbReference>
<sequence length="471" mass="51988">MPESAMASIPKTQTLKANTTPSTTKHPTNQHQNTQNTASPTSTQPTPPSGFWADKIRVTDSNTRCTLDPIPRKPVGSRLKMTRGLWEKSSTVWHRCLVGFFPGFKLPYSAMNSIAHRIWKRFGLEDVTSLANGFTMFRFQTEDELQKVIENGPWMFGGKAIILQKWHSGFVFDMNKITKLPVWIRIYDLPFPLWTKEGLSEVASMVGQPLSCDELTLGCKRLDYARLCVEVDASLPFVHKFELEFSNTIREVHVNYEWKPKRCEKCHVFGHSCQPSADKQGNSDASPSHQVKGNASHASNTDAKQLNGDASTSHQGKGKAITSRDTNTDEMSSEESDSSGETDTDCSDETDSDESASDSLDESQLKPSDLGDVNPITPPLSTNNHVRTTPLELPMCTTSKQMALPSSSETSSSSQVPPTYLPKMTPSRARPPESSAAHSVGCDDTGFTLVTRRKKKKDTTHSVAPSFLPSS</sequence>
<feature type="compositionally biased region" description="Low complexity" evidence="1">
    <location>
        <begin position="32"/>
        <end position="44"/>
    </location>
</feature>
<feature type="region of interest" description="Disordered" evidence="1">
    <location>
        <begin position="276"/>
        <end position="445"/>
    </location>
</feature>
<evidence type="ECO:0000313" key="3">
    <source>
        <dbReference type="EMBL" id="KAJ6967531.1"/>
    </source>
</evidence>
<feature type="compositionally biased region" description="Polar residues" evidence="1">
    <location>
        <begin position="10"/>
        <end position="31"/>
    </location>
</feature>
<feature type="region of interest" description="Disordered" evidence="1">
    <location>
        <begin position="452"/>
        <end position="471"/>
    </location>
</feature>
<organism evidence="3 4">
    <name type="scientific">Populus alba x Populus x berolinensis</name>
    <dbReference type="NCBI Taxonomy" id="444605"/>
    <lineage>
        <taxon>Eukaryota</taxon>
        <taxon>Viridiplantae</taxon>
        <taxon>Streptophyta</taxon>
        <taxon>Embryophyta</taxon>
        <taxon>Tracheophyta</taxon>
        <taxon>Spermatophyta</taxon>
        <taxon>Magnoliopsida</taxon>
        <taxon>eudicotyledons</taxon>
        <taxon>Gunneridae</taxon>
        <taxon>Pentapetalae</taxon>
        <taxon>rosids</taxon>
        <taxon>fabids</taxon>
        <taxon>Malpighiales</taxon>
        <taxon>Salicaceae</taxon>
        <taxon>Saliceae</taxon>
        <taxon>Populus</taxon>
    </lineage>
</organism>
<feature type="compositionally biased region" description="Polar residues" evidence="1">
    <location>
        <begin position="276"/>
        <end position="315"/>
    </location>
</feature>
<feature type="domain" description="DUF4283" evidence="2">
    <location>
        <begin position="92"/>
        <end position="172"/>
    </location>
</feature>
<protein>
    <recommendedName>
        <fullName evidence="2">DUF4283 domain-containing protein</fullName>
    </recommendedName>
</protein>
<dbReference type="InterPro" id="IPR040256">
    <property type="entry name" value="At4g02000-like"/>
</dbReference>
<dbReference type="Proteomes" id="UP001164929">
    <property type="component" value="Chromosome 16"/>
</dbReference>
<feature type="compositionally biased region" description="Polar residues" evidence="1">
    <location>
        <begin position="396"/>
        <end position="405"/>
    </location>
</feature>
<keyword evidence="4" id="KW-1185">Reference proteome</keyword>
<dbReference type="PANTHER" id="PTHR31286">
    <property type="entry name" value="GLYCINE-RICH CELL WALL STRUCTURAL PROTEIN 1.8-LIKE"/>
    <property type="match status" value="1"/>
</dbReference>